<gene>
    <name evidence="1" type="ORF">ABXZ32_08005</name>
</gene>
<dbReference type="EMBL" id="JBEWYP010000003">
    <property type="protein sequence ID" value="MET7029336.1"/>
    <property type="molecule type" value="Genomic_DNA"/>
</dbReference>
<dbReference type="Pfam" id="PF13483">
    <property type="entry name" value="Lactamase_B_3"/>
    <property type="match status" value="1"/>
</dbReference>
<comment type="caution">
    <text evidence="1">The sequence shown here is derived from an EMBL/GenBank/DDBJ whole genome shotgun (WGS) entry which is preliminary data.</text>
</comment>
<evidence type="ECO:0000313" key="1">
    <source>
        <dbReference type="EMBL" id="MET7029336.1"/>
    </source>
</evidence>
<accession>A0ABV2TVN7</accession>
<reference evidence="1 2" key="1">
    <citation type="submission" date="2024-07" db="EMBL/GenBank/DDBJ databases">
        <title>The genome sequence of type strain Sediminicola luteus GDMCC 1.2596T.</title>
        <authorList>
            <person name="Liu Y."/>
        </authorList>
    </citation>
    <scope>NUCLEOTIDE SEQUENCE [LARGE SCALE GENOMIC DNA]</scope>
    <source>
        <strain evidence="1 2">GDMCC 1.2596</strain>
    </source>
</reference>
<dbReference type="InterPro" id="IPR036866">
    <property type="entry name" value="RibonucZ/Hydroxyglut_hydro"/>
</dbReference>
<evidence type="ECO:0000313" key="2">
    <source>
        <dbReference type="Proteomes" id="UP001549773"/>
    </source>
</evidence>
<proteinExistence type="predicted"/>
<dbReference type="PROSITE" id="PS51257">
    <property type="entry name" value="PROKAR_LIPOPROTEIN"/>
    <property type="match status" value="1"/>
</dbReference>
<dbReference type="Gene3D" id="3.60.15.10">
    <property type="entry name" value="Ribonuclease Z/Hydroxyacylglutathione hydrolase-like"/>
    <property type="match status" value="1"/>
</dbReference>
<dbReference type="InterPro" id="IPR050114">
    <property type="entry name" value="UPF0173_UPF0282_UlaG_hydrolase"/>
</dbReference>
<dbReference type="PANTHER" id="PTHR43546:SF3">
    <property type="entry name" value="UPF0173 METAL-DEPENDENT HYDROLASE MJ1163"/>
    <property type="match status" value="1"/>
</dbReference>
<dbReference type="SUPFAM" id="SSF56281">
    <property type="entry name" value="Metallo-hydrolase/oxidoreductase"/>
    <property type="match status" value="1"/>
</dbReference>
<protein>
    <submittedName>
        <fullName evidence="1">MBL fold metallo-hydrolase</fullName>
    </submittedName>
</protein>
<organism evidence="1 2">
    <name type="scientific">Sediminicola luteus</name>
    <dbReference type="NCBI Taxonomy" id="319238"/>
    <lineage>
        <taxon>Bacteria</taxon>
        <taxon>Pseudomonadati</taxon>
        <taxon>Bacteroidota</taxon>
        <taxon>Flavobacteriia</taxon>
        <taxon>Flavobacteriales</taxon>
        <taxon>Flavobacteriaceae</taxon>
        <taxon>Sediminicola</taxon>
    </lineage>
</organism>
<dbReference type="RefSeq" id="WP_354618154.1">
    <property type="nucleotide sequence ID" value="NZ_JBEWYP010000003.1"/>
</dbReference>
<name>A0ABV2TVN7_9FLAO</name>
<dbReference type="Proteomes" id="UP001549773">
    <property type="component" value="Unassembled WGS sequence"/>
</dbReference>
<dbReference type="PANTHER" id="PTHR43546">
    <property type="entry name" value="UPF0173 METAL-DEPENDENT HYDROLASE MJ1163-RELATED"/>
    <property type="match status" value="1"/>
</dbReference>
<sequence length="264" mass="29501">MKTIIILLAVFSSILTGCKDAPKEKSNEPIATEVTPSKTEKEELNIVPIEHASTVLEWGDITIYVDPVGGAVAYDGQKQPDLILITDIHGDHFSLETLQELNTEKAKIMVPQAVADKMPSEFATQLDILNNGDSKERYGIIVEAVPMYNLRKEALQMHPKGRGNGYVLNMGGKRIYFSGDTEDIPEMRSLENIDTAFICMNLPYTMTEESAAEAVLEFQPKQVYPYHYRGNPNVSDVTIFKALVEKGNPAINVVQLDWYPKESY</sequence>
<keyword evidence="2" id="KW-1185">Reference proteome</keyword>